<feature type="compositionally biased region" description="Acidic residues" evidence="2">
    <location>
        <begin position="12"/>
        <end position="24"/>
    </location>
</feature>
<organism evidence="4 5">
    <name type="scientific">Ruminococcus flavefaciens</name>
    <dbReference type="NCBI Taxonomy" id="1265"/>
    <lineage>
        <taxon>Bacteria</taxon>
        <taxon>Bacillati</taxon>
        <taxon>Bacillota</taxon>
        <taxon>Clostridia</taxon>
        <taxon>Eubacteriales</taxon>
        <taxon>Oscillospiraceae</taxon>
        <taxon>Ruminococcus</taxon>
    </lineage>
</organism>
<keyword evidence="3" id="KW-0812">Transmembrane</keyword>
<reference evidence="4 5" key="1">
    <citation type="submission" date="2016-11" db="EMBL/GenBank/DDBJ databases">
        <authorList>
            <person name="Jaros S."/>
            <person name="Januszkiewicz K."/>
            <person name="Wedrychowicz H."/>
        </authorList>
    </citation>
    <scope>NUCLEOTIDE SEQUENCE [LARGE SCALE GENOMIC DNA]</scope>
    <source>
        <strain evidence="4 5">Y1</strain>
    </source>
</reference>
<dbReference type="OrthoDB" id="1823124at2"/>
<protein>
    <submittedName>
        <fullName evidence="4">Cell division protein FtsL</fullName>
    </submittedName>
</protein>
<evidence type="ECO:0000313" key="5">
    <source>
        <dbReference type="Proteomes" id="UP000184394"/>
    </source>
</evidence>
<evidence type="ECO:0000256" key="1">
    <source>
        <dbReference type="SAM" id="Coils"/>
    </source>
</evidence>
<evidence type="ECO:0000313" key="4">
    <source>
        <dbReference type="EMBL" id="SHM49216.1"/>
    </source>
</evidence>
<keyword evidence="1" id="KW-0175">Coiled coil</keyword>
<dbReference type="AlphaFoldDB" id="A0A1M7J871"/>
<accession>A0A1M7J871</accession>
<keyword evidence="3" id="KW-1133">Transmembrane helix</keyword>
<gene>
    <name evidence="4" type="ORF">SAMN04487860_105194</name>
</gene>
<proteinExistence type="predicted"/>
<feature type="region of interest" description="Disordered" evidence="2">
    <location>
        <begin position="1"/>
        <end position="24"/>
    </location>
</feature>
<keyword evidence="3" id="KW-0472">Membrane</keyword>
<dbReference type="EMBL" id="FRCT01000005">
    <property type="protein sequence ID" value="SHM49216.1"/>
    <property type="molecule type" value="Genomic_DNA"/>
</dbReference>
<feature type="coiled-coil region" evidence="1">
    <location>
        <begin position="75"/>
        <end position="109"/>
    </location>
</feature>
<dbReference type="GO" id="GO:0051301">
    <property type="term" value="P:cell division"/>
    <property type="evidence" value="ECO:0007669"/>
    <property type="project" value="UniProtKB-KW"/>
</dbReference>
<keyword evidence="4" id="KW-0131">Cell cycle</keyword>
<keyword evidence="4" id="KW-0132">Cell division</keyword>
<evidence type="ECO:0000256" key="3">
    <source>
        <dbReference type="SAM" id="Phobius"/>
    </source>
</evidence>
<evidence type="ECO:0000256" key="2">
    <source>
        <dbReference type="SAM" id="MobiDB-lite"/>
    </source>
</evidence>
<sequence>MAENTVRYYNDESYDDADSDETTDMDDAVMKDTEQKPEIHMQKNEAQSGSVLMIIFVSLLAAALLGSVIYSLDKRNTAYNKVSAMNEKLDEAEAENVRLQSELDSKMSAKNIEEYAENVLKMQKIDSTQIKYIKIQTGDVVTIPEQEKGVIAKVKSFFDKCVEYFRG</sequence>
<feature type="transmembrane region" description="Helical" evidence="3">
    <location>
        <begin position="51"/>
        <end position="72"/>
    </location>
</feature>
<dbReference type="RefSeq" id="WP_072950271.1">
    <property type="nucleotide sequence ID" value="NZ_FRCT01000005.1"/>
</dbReference>
<name>A0A1M7J871_RUMFL</name>
<dbReference type="Proteomes" id="UP000184394">
    <property type="component" value="Unassembled WGS sequence"/>
</dbReference>